<protein>
    <submittedName>
        <fullName evidence="2">Uncharacterized protein</fullName>
    </submittedName>
</protein>
<comment type="caution">
    <text evidence="2">The sequence shown here is derived from an EMBL/GenBank/DDBJ whole genome shotgun (WGS) entry which is preliminary data.</text>
</comment>
<evidence type="ECO:0000313" key="2">
    <source>
        <dbReference type="EMBL" id="PQA85857.1"/>
    </source>
</evidence>
<evidence type="ECO:0000313" key="3">
    <source>
        <dbReference type="Proteomes" id="UP000239504"/>
    </source>
</evidence>
<feature type="compositionally biased region" description="Low complexity" evidence="1">
    <location>
        <begin position="25"/>
        <end position="36"/>
    </location>
</feature>
<sequence>MKRLPISKLNLPAPDPALKGAGQDPARPLNARPANACSDERRAAARRIGREQVGRGSKK</sequence>
<keyword evidence="3" id="KW-1185">Reference proteome</keyword>
<gene>
    <name evidence="2" type="ORF">CW354_20175</name>
</gene>
<organism evidence="2 3">
    <name type="scientific">Hyphococcus luteus</name>
    <dbReference type="NCBI Taxonomy" id="2058213"/>
    <lineage>
        <taxon>Bacteria</taxon>
        <taxon>Pseudomonadati</taxon>
        <taxon>Pseudomonadota</taxon>
        <taxon>Alphaproteobacteria</taxon>
        <taxon>Parvularculales</taxon>
        <taxon>Parvularculaceae</taxon>
        <taxon>Hyphococcus</taxon>
    </lineage>
</organism>
<evidence type="ECO:0000256" key="1">
    <source>
        <dbReference type="SAM" id="MobiDB-lite"/>
    </source>
</evidence>
<name>A0A2S7K035_9PROT</name>
<accession>A0A2S7K035</accession>
<dbReference type="Proteomes" id="UP000239504">
    <property type="component" value="Unassembled WGS sequence"/>
</dbReference>
<dbReference type="EMBL" id="PJCH01000016">
    <property type="protein sequence ID" value="PQA85857.1"/>
    <property type="molecule type" value="Genomic_DNA"/>
</dbReference>
<feature type="compositionally biased region" description="Basic and acidic residues" evidence="1">
    <location>
        <begin position="38"/>
        <end position="53"/>
    </location>
</feature>
<feature type="region of interest" description="Disordered" evidence="1">
    <location>
        <begin position="1"/>
        <end position="59"/>
    </location>
</feature>
<dbReference type="AlphaFoldDB" id="A0A2S7K035"/>
<reference evidence="2 3" key="1">
    <citation type="submission" date="2017-12" db="EMBL/GenBank/DDBJ databases">
        <authorList>
            <person name="Hurst M.R.H."/>
        </authorList>
    </citation>
    <scope>NUCLEOTIDE SEQUENCE [LARGE SCALE GENOMIC DNA]</scope>
    <source>
        <strain evidence="2 3">SY-3-19</strain>
    </source>
</reference>
<proteinExistence type="predicted"/>